<dbReference type="OrthoDB" id="1934635at2759"/>
<organism evidence="2 3">
    <name type="scientific">Carnegiea gigantea</name>
    <dbReference type="NCBI Taxonomy" id="171969"/>
    <lineage>
        <taxon>Eukaryota</taxon>
        <taxon>Viridiplantae</taxon>
        <taxon>Streptophyta</taxon>
        <taxon>Embryophyta</taxon>
        <taxon>Tracheophyta</taxon>
        <taxon>Spermatophyta</taxon>
        <taxon>Magnoliopsida</taxon>
        <taxon>eudicotyledons</taxon>
        <taxon>Gunneridae</taxon>
        <taxon>Pentapetalae</taxon>
        <taxon>Caryophyllales</taxon>
        <taxon>Cactineae</taxon>
        <taxon>Cactaceae</taxon>
        <taxon>Cactoideae</taxon>
        <taxon>Echinocereeae</taxon>
        <taxon>Carnegiea</taxon>
    </lineage>
</organism>
<sequence>MMYNWLNLKHLHTNASDYYAQFQEMKLRWAVREEQWVTVTRFINGLRDDFKGEVRLHHPESLMEAYQKALEIEKYKAFLFSQASASRCPNRALTIGLDTLEDDDQIDETVYPVVGDTATESEHEDDERESHLTIMRCRPQSDNSWAYKKDMRRIAPDLLDGLKIFGPIAVLALTVLLPVNWTGRWLEKSDEHRLIQAQAPIEATPKDRTVDSVPEKMVGRISGETLAAGKFVGDRKPPQSLPAGTATFDQPKTLIGKYQHPPLTHRSEENQRVTRQT</sequence>
<dbReference type="AlphaFoldDB" id="A0A9Q1QCM6"/>
<evidence type="ECO:0000313" key="3">
    <source>
        <dbReference type="Proteomes" id="UP001153076"/>
    </source>
</evidence>
<name>A0A9Q1QCM6_9CARY</name>
<reference evidence="2" key="1">
    <citation type="submission" date="2022-04" db="EMBL/GenBank/DDBJ databases">
        <title>Carnegiea gigantea Genome sequencing and assembly v2.</title>
        <authorList>
            <person name="Copetti D."/>
            <person name="Sanderson M.J."/>
            <person name="Burquez A."/>
            <person name="Wojciechowski M.F."/>
        </authorList>
    </citation>
    <scope>NUCLEOTIDE SEQUENCE</scope>
    <source>
        <strain evidence="2">SGP5-SGP5p</strain>
        <tissue evidence="2">Aerial part</tissue>
    </source>
</reference>
<protein>
    <recommendedName>
        <fullName evidence="4">Retrotransposon gag domain-containing protein</fullName>
    </recommendedName>
</protein>
<evidence type="ECO:0000313" key="2">
    <source>
        <dbReference type="EMBL" id="KAJ8437353.1"/>
    </source>
</evidence>
<gene>
    <name evidence="2" type="ORF">Cgig2_009693</name>
</gene>
<accession>A0A9Q1QCM6</accession>
<feature type="region of interest" description="Disordered" evidence="1">
    <location>
        <begin position="230"/>
        <end position="277"/>
    </location>
</feature>
<evidence type="ECO:0008006" key="4">
    <source>
        <dbReference type="Google" id="ProtNLM"/>
    </source>
</evidence>
<keyword evidence="3" id="KW-1185">Reference proteome</keyword>
<dbReference type="EMBL" id="JAKOGI010000305">
    <property type="protein sequence ID" value="KAJ8437353.1"/>
    <property type="molecule type" value="Genomic_DNA"/>
</dbReference>
<feature type="compositionally biased region" description="Basic and acidic residues" evidence="1">
    <location>
        <begin position="265"/>
        <end position="277"/>
    </location>
</feature>
<comment type="caution">
    <text evidence="2">The sequence shown here is derived from an EMBL/GenBank/DDBJ whole genome shotgun (WGS) entry which is preliminary data.</text>
</comment>
<evidence type="ECO:0000256" key="1">
    <source>
        <dbReference type="SAM" id="MobiDB-lite"/>
    </source>
</evidence>
<proteinExistence type="predicted"/>
<dbReference type="Proteomes" id="UP001153076">
    <property type="component" value="Unassembled WGS sequence"/>
</dbReference>